<dbReference type="GO" id="GO:0071555">
    <property type="term" value="P:cell wall organization"/>
    <property type="evidence" value="ECO:0007669"/>
    <property type="project" value="TreeGrafter"/>
</dbReference>
<evidence type="ECO:0000313" key="5">
    <source>
        <dbReference type="Proteomes" id="UP000199052"/>
    </source>
</evidence>
<keyword evidence="1" id="KW-0472">Membrane</keyword>
<dbReference type="SUPFAM" id="SSF56601">
    <property type="entry name" value="beta-lactamase/transpeptidase-like"/>
    <property type="match status" value="1"/>
</dbReference>
<dbReference type="PANTHER" id="PTHR30627:SF24">
    <property type="entry name" value="PENICILLIN-BINDING PROTEIN 4B"/>
    <property type="match status" value="1"/>
</dbReference>
<dbReference type="Pfam" id="PF05223">
    <property type="entry name" value="MecA_N"/>
    <property type="match status" value="1"/>
</dbReference>
<evidence type="ECO:0000259" key="2">
    <source>
        <dbReference type="Pfam" id="PF00905"/>
    </source>
</evidence>
<dbReference type="Proteomes" id="UP000199052">
    <property type="component" value="Unassembled WGS sequence"/>
</dbReference>
<dbReference type="GO" id="GO:0071972">
    <property type="term" value="F:peptidoglycan L,D-transpeptidase activity"/>
    <property type="evidence" value="ECO:0007669"/>
    <property type="project" value="TreeGrafter"/>
</dbReference>
<reference evidence="4 5" key="1">
    <citation type="submission" date="2016-10" db="EMBL/GenBank/DDBJ databases">
        <authorList>
            <person name="de Groot N.N."/>
        </authorList>
    </citation>
    <scope>NUCLEOTIDE SEQUENCE [LARGE SCALE GENOMIC DNA]</scope>
    <source>
        <strain evidence="4 5">CPCC 202808</strain>
    </source>
</reference>
<accession>A0A1I2X1E1</accession>
<dbReference type="GO" id="GO:0046677">
    <property type="term" value="P:response to antibiotic"/>
    <property type="evidence" value="ECO:0007669"/>
    <property type="project" value="InterPro"/>
</dbReference>
<dbReference type="PANTHER" id="PTHR30627">
    <property type="entry name" value="PEPTIDOGLYCAN D,D-TRANSPEPTIDASE"/>
    <property type="match status" value="1"/>
</dbReference>
<proteinExistence type="predicted"/>
<dbReference type="InterPro" id="IPR012338">
    <property type="entry name" value="Beta-lactam/transpept-like"/>
</dbReference>
<dbReference type="EMBL" id="FOOI01000011">
    <property type="protein sequence ID" value="SFH06496.1"/>
    <property type="molecule type" value="Genomic_DNA"/>
</dbReference>
<protein>
    <submittedName>
        <fullName evidence="4">NTF2-like N-terminal transpeptidase domain-containing protein</fullName>
    </submittedName>
</protein>
<organism evidence="4 5">
    <name type="scientific">Actinopolymorpha cephalotaxi</name>
    <dbReference type="NCBI Taxonomy" id="504797"/>
    <lineage>
        <taxon>Bacteria</taxon>
        <taxon>Bacillati</taxon>
        <taxon>Actinomycetota</taxon>
        <taxon>Actinomycetes</taxon>
        <taxon>Propionibacteriales</taxon>
        <taxon>Actinopolymorphaceae</taxon>
        <taxon>Actinopolymorpha</taxon>
    </lineage>
</organism>
<evidence type="ECO:0000256" key="1">
    <source>
        <dbReference type="SAM" id="Phobius"/>
    </source>
</evidence>
<gene>
    <name evidence="4" type="ORF">SAMN05421678_111180</name>
</gene>
<dbReference type="Gene3D" id="3.40.710.10">
    <property type="entry name" value="DD-peptidase/beta-lactamase superfamily"/>
    <property type="match status" value="1"/>
</dbReference>
<dbReference type="Pfam" id="PF00905">
    <property type="entry name" value="Transpeptidase"/>
    <property type="match status" value="1"/>
</dbReference>
<dbReference type="GO" id="GO:0008658">
    <property type="term" value="F:penicillin binding"/>
    <property type="evidence" value="ECO:0007669"/>
    <property type="project" value="InterPro"/>
</dbReference>
<dbReference type="InterPro" id="IPR001460">
    <property type="entry name" value="PCN-bd_Tpept"/>
</dbReference>
<dbReference type="InterPro" id="IPR050515">
    <property type="entry name" value="Beta-lactam/transpept"/>
</dbReference>
<sequence length="573" mass="60719">MEDVTEWHSERDRVRRFRVIVGVVAVSLVIFGGVAGALMLVGTPGRTAERAEEARHQAAKESVARAERRMDTFVSAWRRGKWDAAGQYTDSPASAASLLASLHRNLAPKPFSIDVGRASASTVTKSERKAGARAAYVMPFTVKMKVPRVGAYTYESKARIVQTAARDVVHFEPSMVHPALKVGQTLAVARMSTRGSILDSKGDVLAAATLVGDVDSNGKGTTGLQKRYNKQLAGPGSGSAYLISITDRETGRAVRPLRTPDAKLGADVHTTIDPDVQRAAAKALDLVSKPAAIVAVKPSTGDILAAANSPAGYNRAFIGQYPPGSTFKVITSAALLKSGLRPSDALECPRYEWVYGYRFTNQNEFVLPDGSTFRDAFAHSCNTAFIGAHKRLDDSSLAKTASAFGIGGVWDTGTSTYDGSVPVNTDVLDRSAAMIGQGRDLASPLVMASVAGTVKNGKFVQPRLVPGAVRHPYQAPESLDPGVVTDLRSMMRSVVTDGAGDALRGLPGRPHAKTGTAEYGNASPRRTHAWMIGYQEDSDIAWAVLIEDGGSGGSDAGPVAAAFLKNLTVKRPS</sequence>
<keyword evidence="1" id="KW-1133">Transmembrane helix</keyword>
<feature type="transmembrane region" description="Helical" evidence="1">
    <location>
        <begin position="19"/>
        <end position="41"/>
    </location>
</feature>
<name>A0A1I2X1E1_9ACTN</name>
<feature type="domain" description="Penicillin-binding protein transpeptidase" evidence="2">
    <location>
        <begin position="292"/>
        <end position="564"/>
    </location>
</feature>
<dbReference type="GO" id="GO:0005886">
    <property type="term" value="C:plasma membrane"/>
    <property type="evidence" value="ECO:0007669"/>
    <property type="project" value="TreeGrafter"/>
</dbReference>
<keyword evidence="1" id="KW-0812">Transmembrane</keyword>
<dbReference type="STRING" id="504797.SAMN05421678_111180"/>
<evidence type="ECO:0000259" key="3">
    <source>
        <dbReference type="Pfam" id="PF05223"/>
    </source>
</evidence>
<dbReference type="AlphaFoldDB" id="A0A1I2X1E1"/>
<feature type="domain" description="NTF2-like N-terminal transpeptidase" evidence="3">
    <location>
        <begin position="66"/>
        <end position="183"/>
    </location>
</feature>
<evidence type="ECO:0000313" key="4">
    <source>
        <dbReference type="EMBL" id="SFH06496.1"/>
    </source>
</evidence>
<dbReference type="InterPro" id="IPR007887">
    <property type="entry name" value="MecA_N"/>
</dbReference>